<name>A0A8J7S895_9BACT</name>
<accession>A0A8J7S895</accession>
<evidence type="ECO:0000313" key="2">
    <source>
        <dbReference type="Proteomes" id="UP000673975"/>
    </source>
</evidence>
<gene>
    <name evidence="1" type="ORF">NATSA_05505</name>
</gene>
<sequence length="273" mass="30832">MRYSVPEFFPQIAPVSPVMTGLLLSVLLFAYGCNEQGDPFISGTVTNAAGEPVSDAEVMIAYYLDLLNPEEEDHSSGNEAVTADRVYLPWPNPVCRGESQTLAFDLADTATVTFYARSFRDLNEYDHLFMDFYEAGRHDTSYQMVPDMYEMNVTFVEDTLVSVVVPEVLPVSWDRGEMLTHCEGNDGYPAEVLDVTDDRGRFSADRRDILWQFRAFWKTSPDSSLKSRNEAPVYRLGTTAAVFVRDDLAEDGTVRLEETDLMEESSFIEIKTE</sequence>
<dbReference type="RefSeq" id="WP_210511008.1">
    <property type="nucleotide sequence ID" value="NZ_JAFIDN010000003.1"/>
</dbReference>
<dbReference type="PROSITE" id="PS51257">
    <property type="entry name" value="PROKAR_LIPOPROTEIN"/>
    <property type="match status" value="1"/>
</dbReference>
<organism evidence="1 2">
    <name type="scientific">Natronogracilivirga saccharolytica</name>
    <dbReference type="NCBI Taxonomy" id="2812953"/>
    <lineage>
        <taxon>Bacteria</taxon>
        <taxon>Pseudomonadati</taxon>
        <taxon>Balneolota</taxon>
        <taxon>Balneolia</taxon>
        <taxon>Balneolales</taxon>
        <taxon>Cyclonatronaceae</taxon>
        <taxon>Natronogracilivirga</taxon>
    </lineage>
</organism>
<dbReference type="EMBL" id="JAFIDN010000003">
    <property type="protein sequence ID" value="MBP3192113.1"/>
    <property type="molecule type" value="Genomic_DNA"/>
</dbReference>
<proteinExistence type="predicted"/>
<evidence type="ECO:0000313" key="1">
    <source>
        <dbReference type="EMBL" id="MBP3192113.1"/>
    </source>
</evidence>
<comment type="caution">
    <text evidence="1">The sequence shown here is derived from an EMBL/GenBank/DDBJ whole genome shotgun (WGS) entry which is preliminary data.</text>
</comment>
<dbReference type="Proteomes" id="UP000673975">
    <property type="component" value="Unassembled WGS sequence"/>
</dbReference>
<reference evidence="1" key="1">
    <citation type="submission" date="2021-02" db="EMBL/GenBank/DDBJ databases">
        <title>Natronogracilivirga saccharolytica gen. nov. sp. nov. a new anaerobic, haloalkiliphilic carbohydrate-fermenting bacterium from soda lake and proposing of Cyclonatronumiaceae fam. nov. in the phylum Balneolaeota.</title>
        <authorList>
            <person name="Zhilina T.N."/>
            <person name="Sorokin D.Y."/>
            <person name="Zavarzina D.G."/>
            <person name="Toshchakov S.V."/>
            <person name="Kublanov I.V."/>
        </authorList>
    </citation>
    <scope>NUCLEOTIDE SEQUENCE</scope>
    <source>
        <strain evidence="1">Z-1702</strain>
    </source>
</reference>
<keyword evidence="2" id="KW-1185">Reference proteome</keyword>
<dbReference type="AlphaFoldDB" id="A0A8J7S895"/>
<protein>
    <submittedName>
        <fullName evidence="1">Uncharacterized protein</fullName>
    </submittedName>
</protein>